<dbReference type="Pfam" id="PF11341">
    <property type="entry name" value="DUF3143"/>
    <property type="match status" value="1"/>
</dbReference>
<dbReference type="Proteomes" id="UP000035067">
    <property type="component" value="Unassembled WGS sequence"/>
</dbReference>
<dbReference type="InterPro" id="IPR021489">
    <property type="entry name" value="DUF3143"/>
</dbReference>
<dbReference type="EMBL" id="JXQG01000002">
    <property type="protein sequence ID" value="KKZ13320.1"/>
    <property type="molecule type" value="Genomic_DNA"/>
</dbReference>
<evidence type="ECO:0000313" key="1">
    <source>
        <dbReference type="EMBL" id="KKZ13320.1"/>
    </source>
</evidence>
<accession>A0A0G2IX32</accession>
<comment type="caution">
    <text evidence="1">The sequence shown here is derived from an EMBL/GenBank/DDBJ whole genome shotgun (WGS) entry which is preliminary data.</text>
</comment>
<evidence type="ECO:0008006" key="3">
    <source>
        <dbReference type="Google" id="ProtNLM"/>
    </source>
</evidence>
<evidence type="ECO:0000313" key="2">
    <source>
        <dbReference type="Proteomes" id="UP000035067"/>
    </source>
</evidence>
<proteinExistence type="predicted"/>
<dbReference type="PANTHER" id="PTHR35765">
    <property type="entry name" value="OS05G0569200 PROTEIN"/>
    <property type="match status" value="1"/>
</dbReference>
<reference evidence="1 2" key="1">
    <citation type="submission" date="2015-01" db="EMBL/GenBank/DDBJ databases">
        <title>Lifestyle Evolution in Cyanobacterial Symbionts of Sponges.</title>
        <authorList>
            <person name="Burgsdorf I."/>
            <person name="Slaby B.M."/>
            <person name="Handley K.M."/>
            <person name="Haber M."/>
            <person name="Blom J."/>
            <person name="Marshall C.W."/>
            <person name="Gilbert J.A."/>
            <person name="Hentschel U."/>
            <person name="Steindler L."/>
        </authorList>
    </citation>
    <scope>NUCLEOTIDE SEQUENCE [LARGE SCALE GENOMIC DNA]</scope>
    <source>
        <strain evidence="1">SP3</strain>
    </source>
</reference>
<sequence>MSRSLPSPDTPLYHHALPALEGWLKQMGCQQDEGNVCLWHLRQPSWSANVELCVEDMNVRWTSSSGGTTQRSFPYSLSRSDVERAIMVGP</sequence>
<dbReference type="AlphaFoldDB" id="A0A0G2IX32"/>
<name>A0A0G2IX32_9SYNE</name>
<dbReference type="PATRIC" id="fig|1604020.3.peg.418"/>
<gene>
    <name evidence="1" type="ORF">TE42_00540</name>
</gene>
<organism evidence="1 2">
    <name type="scientific">Candidatus Synechococcus spongiarum SP3</name>
    <dbReference type="NCBI Taxonomy" id="1604020"/>
    <lineage>
        <taxon>Bacteria</taxon>
        <taxon>Bacillati</taxon>
        <taxon>Cyanobacteriota</taxon>
        <taxon>Cyanophyceae</taxon>
        <taxon>Synechococcales</taxon>
        <taxon>Synechococcaceae</taxon>
        <taxon>Synechococcus</taxon>
    </lineage>
</organism>
<protein>
    <recommendedName>
        <fullName evidence="3">DUF3143 domain-containing protein</fullName>
    </recommendedName>
</protein>
<dbReference type="PANTHER" id="PTHR35765:SF2">
    <property type="entry name" value="OS05G0569200 PROTEIN"/>
    <property type="match status" value="1"/>
</dbReference>